<dbReference type="PANTHER" id="PTHR11145">
    <property type="entry name" value="BTB/POZ DOMAIN-CONTAINING ADAPTER FOR CUL3-MEDIATED RHOA DEGRADATION PROTEIN FAMILY MEMBER"/>
    <property type="match status" value="1"/>
</dbReference>
<dbReference type="AlphaFoldDB" id="A0A8J5GE11"/>
<proteinExistence type="predicted"/>
<dbReference type="SMART" id="SM00225">
    <property type="entry name" value="BTB"/>
    <property type="match status" value="1"/>
</dbReference>
<protein>
    <recommendedName>
        <fullName evidence="2">BTB domain-containing protein</fullName>
    </recommendedName>
</protein>
<comment type="caution">
    <text evidence="3">The sequence shown here is derived from an EMBL/GenBank/DDBJ whole genome shotgun (WGS) entry which is preliminary data.</text>
</comment>
<dbReference type="Proteomes" id="UP000734854">
    <property type="component" value="Unassembled WGS sequence"/>
</dbReference>
<keyword evidence="4" id="KW-1185">Reference proteome</keyword>
<comment type="pathway">
    <text evidence="1">Protein modification; protein ubiquitination.</text>
</comment>
<sequence length="482" mass="50784">MPPFASAASIFSSVNNTAADPSSNVVTLNVGGQIFQTTAQTLSVAGSGSLLSSFASSAYGSAASSIPFIDRDPELFACLLSLLRTGRLPSRAASAFDPDDLLAEARFYSLHPVLLSALSHPSLFDAFALRPSLLLPLPGRDSPSALAPAPAPAADSDVSLFVAHGGKVSSFDPSLRRRATALTPLPVVDSLLALGPLAAAGATDFPGLHLLDLRRTGSPVSHVLQWSPHQFAPASAVQAIGSSSDHLFCSYESCRRNANAILAYDLATLQPVTEIARREIYGAELDSAIPATKLQWVPGLNLLMAAGSHSGPSGLSGDIRLWDLRSAEAVWHGKEKADCFADITVSDSLSAMFKVGINSGEVLMADIRNLSSENPWTCIGSGSNLGTGKKEGSGCRIESYGRHVFCSRGADVEMWTEVLMGSLTTKIEDGLEGERVIKRNMMGGSKVAEGKKINLLGFGGNRMVVARKAEQCVEVWETSARV</sequence>
<dbReference type="Pfam" id="PF02214">
    <property type="entry name" value="BTB_2"/>
    <property type="match status" value="1"/>
</dbReference>
<dbReference type="GO" id="GO:0051260">
    <property type="term" value="P:protein homooligomerization"/>
    <property type="evidence" value="ECO:0007669"/>
    <property type="project" value="InterPro"/>
</dbReference>
<evidence type="ECO:0000313" key="4">
    <source>
        <dbReference type="Proteomes" id="UP000734854"/>
    </source>
</evidence>
<dbReference type="PANTHER" id="PTHR11145:SF23">
    <property type="entry name" value="PROTEIN BINDING PROTEIN"/>
    <property type="match status" value="1"/>
</dbReference>
<evidence type="ECO:0000313" key="3">
    <source>
        <dbReference type="EMBL" id="KAG6501802.1"/>
    </source>
</evidence>
<organism evidence="3 4">
    <name type="scientific">Zingiber officinale</name>
    <name type="common">Ginger</name>
    <name type="synonym">Amomum zingiber</name>
    <dbReference type="NCBI Taxonomy" id="94328"/>
    <lineage>
        <taxon>Eukaryota</taxon>
        <taxon>Viridiplantae</taxon>
        <taxon>Streptophyta</taxon>
        <taxon>Embryophyta</taxon>
        <taxon>Tracheophyta</taxon>
        <taxon>Spermatophyta</taxon>
        <taxon>Magnoliopsida</taxon>
        <taxon>Liliopsida</taxon>
        <taxon>Zingiberales</taxon>
        <taxon>Zingiberaceae</taxon>
        <taxon>Zingiber</taxon>
    </lineage>
</organism>
<evidence type="ECO:0000256" key="1">
    <source>
        <dbReference type="ARBA" id="ARBA00004906"/>
    </source>
</evidence>
<gene>
    <name evidence="3" type="ORF">ZIOFF_041686</name>
</gene>
<accession>A0A8J5GE11</accession>
<name>A0A8J5GE11_ZINOF</name>
<reference evidence="3 4" key="1">
    <citation type="submission" date="2020-08" db="EMBL/GenBank/DDBJ databases">
        <title>Plant Genome Project.</title>
        <authorList>
            <person name="Zhang R.-G."/>
        </authorList>
    </citation>
    <scope>NUCLEOTIDE SEQUENCE [LARGE SCALE GENOMIC DNA]</scope>
    <source>
        <tissue evidence="3">Rhizome</tissue>
    </source>
</reference>
<dbReference type="EMBL" id="JACMSC010000011">
    <property type="protein sequence ID" value="KAG6501802.1"/>
    <property type="molecule type" value="Genomic_DNA"/>
</dbReference>
<feature type="domain" description="BTB" evidence="2">
    <location>
        <begin position="24"/>
        <end position="125"/>
    </location>
</feature>
<dbReference type="InterPro" id="IPR000210">
    <property type="entry name" value="BTB/POZ_dom"/>
</dbReference>
<evidence type="ECO:0000259" key="2">
    <source>
        <dbReference type="SMART" id="SM00225"/>
    </source>
</evidence>
<dbReference type="InterPro" id="IPR045068">
    <property type="entry name" value="BACURD1-3"/>
</dbReference>
<dbReference type="InterPro" id="IPR003131">
    <property type="entry name" value="T1-type_BTB"/>
</dbReference>
<dbReference type="OrthoDB" id="6077599at2759"/>